<dbReference type="AlphaFoldDB" id="A0A6C0K6E7"/>
<dbReference type="GO" id="GO:0000278">
    <property type="term" value="P:mitotic cell cycle"/>
    <property type="evidence" value="ECO:0007669"/>
    <property type="project" value="TreeGrafter"/>
</dbReference>
<dbReference type="PANTHER" id="PTHR24419:SF18">
    <property type="entry name" value="SERINE_THREONINE-PROTEIN KINASE HASPIN"/>
    <property type="match status" value="1"/>
</dbReference>
<sequence>MLRGISIKEPAFYCGTLPSEFQKVRGYMGLQTFFPTLVNLNSNIGKVRDKEVWMDHTWKIVAMDLSGGTGVCNVKIQRNTAANNEPSESRRVFLKVTHLLDPIHWIRGEYSLPKDAALPGNQRTWATAWKKLHEPCNQAYIESVASYALGRLAEEGITPHFNHFYGSFCAKAATYRYNLTEDFYSYRDERWFWKGYDNTLFKLSVRDRKNPNAPVPERVQQYVFDADIDNSSSISTDLGEQELENIVVDSVKEGSIHSADSMRSMSFENSSSSSSSSGLSSDMSDILEAYEVYAEMSNYPVMLIFTEMNEGTMEDLLTNFEEVGASPGMVEWEERWTAWLFQIIAALVCAQKVIGFTHNDLHTNNIVWTKTEEEFFYYRTGAGVIYRVPTFGKIFKIIDFGRAIFTLNETMYISDDFKEDNDAGEQYAFSPLCDKYEKEVPPNPSFDLCRLAVSLLGNLFPLKPDEIEDGDVLSTEKGLIVKETVSELYNLLWSFMIDDAGKNVFMNPDESERFPNFDLYKHIAEWIHVAVPAEQVGKPIFTQFIYTLATPPFVKKFPLFC</sequence>
<evidence type="ECO:0000313" key="1">
    <source>
        <dbReference type="EMBL" id="QHU13013.1"/>
    </source>
</evidence>
<reference evidence="1" key="1">
    <citation type="journal article" date="2020" name="Nature">
        <title>Giant virus diversity and host interactions through global metagenomics.</title>
        <authorList>
            <person name="Schulz F."/>
            <person name="Roux S."/>
            <person name="Paez-Espino D."/>
            <person name="Jungbluth S."/>
            <person name="Walsh D.A."/>
            <person name="Denef V.J."/>
            <person name="McMahon K.D."/>
            <person name="Konstantinidis K.T."/>
            <person name="Eloe-Fadrosh E.A."/>
            <person name="Kyrpides N.C."/>
            <person name="Woyke T."/>
        </authorList>
    </citation>
    <scope>NUCLEOTIDE SEQUENCE</scope>
    <source>
        <strain evidence="1">GVMAG-S-1101172-89</strain>
    </source>
</reference>
<accession>A0A6C0K6E7</accession>
<dbReference type="SUPFAM" id="SSF56112">
    <property type="entry name" value="Protein kinase-like (PK-like)"/>
    <property type="match status" value="1"/>
</dbReference>
<evidence type="ECO:0008006" key="2">
    <source>
        <dbReference type="Google" id="ProtNLM"/>
    </source>
</evidence>
<dbReference type="InterPro" id="IPR011009">
    <property type="entry name" value="Kinase-like_dom_sf"/>
</dbReference>
<dbReference type="PANTHER" id="PTHR24419">
    <property type="entry name" value="INTERLEUKIN-1 RECEPTOR-ASSOCIATED KINASE"/>
    <property type="match status" value="1"/>
</dbReference>
<organism evidence="1">
    <name type="scientific">viral metagenome</name>
    <dbReference type="NCBI Taxonomy" id="1070528"/>
    <lineage>
        <taxon>unclassified sequences</taxon>
        <taxon>metagenomes</taxon>
        <taxon>organismal metagenomes</taxon>
    </lineage>
</organism>
<dbReference type="GO" id="GO:0005634">
    <property type="term" value="C:nucleus"/>
    <property type="evidence" value="ECO:0007669"/>
    <property type="project" value="TreeGrafter"/>
</dbReference>
<dbReference type="EMBL" id="MN740812">
    <property type="protein sequence ID" value="QHU13013.1"/>
    <property type="molecule type" value="Genomic_DNA"/>
</dbReference>
<protein>
    <recommendedName>
        <fullName evidence="2">Protein kinase domain-containing protein</fullName>
    </recommendedName>
</protein>
<proteinExistence type="predicted"/>
<dbReference type="GO" id="GO:0005737">
    <property type="term" value="C:cytoplasm"/>
    <property type="evidence" value="ECO:0007669"/>
    <property type="project" value="TreeGrafter"/>
</dbReference>
<dbReference type="GO" id="GO:0072354">
    <property type="term" value="F:histone H3T3 kinase activity"/>
    <property type="evidence" value="ECO:0007669"/>
    <property type="project" value="TreeGrafter"/>
</dbReference>
<name>A0A6C0K6E7_9ZZZZ</name>
<dbReference type="Gene3D" id="1.10.510.10">
    <property type="entry name" value="Transferase(Phosphotransferase) domain 1"/>
    <property type="match status" value="1"/>
</dbReference>
<dbReference type="GO" id="GO:0035556">
    <property type="term" value="P:intracellular signal transduction"/>
    <property type="evidence" value="ECO:0007669"/>
    <property type="project" value="TreeGrafter"/>
</dbReference>